<dbReference type="STRING" id="68895.RR42_s1451"/>
<feature type="compositionally biased region" description="Low complexity" evidence="1">
    <location>
        <begin position="636"/>
        <end position="653"/>
    </location>
</feature>
<dbReference type="CDD" id="cd04486">
    <property type="entry name" value="YhcR_OBF_like"/>
    <property type="match status" value="1"/>
</dbReference>
<dbReference type="PANTHER" id="PTHR42834">
    <property type="entry name" value="ENDONUCLEASE/EXONUCLEASE/PHOSPHATASE FAMILY PROTEIN (AFU_ORTHOLOGUE AFUA_3G09210)"/>
    <property type="match status" value="1"/>
</dbReference>
<evidence type="ECO:0000256" key="2">
    <source>
        <dbReference type="SAM" id="SignalP"/>
    </source>
</evidence>
<dbReference type="AlphaFoldDB" id="A0A0C4YLY1"/>
<dbReference type="InterPro" id="IPR047971">
    <property type="entry name" value="ExeM-like"/>
</dbReference>
<accession>A0A0C4YLY1</accession>
<feature type="chain" id="PRO_5002173957" evidence="2">
    <location>
        <begin position="38"/>
        <end position="708"/>
    </location>
</feature>
<dbReference type="SUPFAM" id="SSF56219">
    <property type="entry name" value="DNase I-like"/>
    <property type="match status" value="1"/>
</dbReference>
<evidence type="ECO:0000256" key="1">
    <source>
        <dbReference type="SAM" id="MobiDB-lite"/>
    </source>
</evidence>
<evidence type="ECO:0000313" key="5">
    <source>
        <dbReference type="Proteomes" id="UP000031843"/>
    </source>
</evidence>
<reference evidence="4 5" key="1">
    <citation type="journal article" date="2015" name="Genome Announc.">
        <title>Complete Genome Sequence of Cupriavidus basilensis 4G11, Isolated from the Oak Ridge Field Research Center Site.</title>
        <authorList>
            <person name="Ray J."/>
            <person name="Waters R.J."/>
            <person name="Skerker J.M."/>
            <person name="Kuehl J.V."/>
            <person name="Price M.N."/>
            <person name="Huang J."/>
            <person name="Chakraborty R."/>
            <person name="Arkin A.P."/>
            <person name="Deutschbauer A."/>
        </authorList>
    </citation>
    <scope>NUCLEOTIDE SEQUENCE [LARGE SCALE GENOMIC DNA]</scope>
    <source>
        <strain evidence="4">4G11</strain>
    </source>
</reference>
<dbReference type="GO" id="GO:0003824">
    <property type="term" value="F:catalytic activity"/>
    <property type="evidence" value="ECO:0007669"/>
    <property type="project" value="InterPro"/>
</dbReference>
<dbReference type="Pfam" id="PF03372">
    <property type="entry name" value="Exo_endo_phos"/>
    <property type="match status" value="1"/>
</dbReference>
<feature type="signal peptide" evidence="2">
    <location>
        <begin position="1"/>
        <end position="37"/>
    </location>
</feature>
<name>A0A0C4YLY1_9BURK</name>
<dbReference type="Gene3D" id="3.60.10.10">
    <property type="entry name" value="Endonuclease/exonuclease/phosphatase"/>
    <property type="match status" value="1"/>
</dbReference>
<proteinExistence type="predicted"/>
<feature type="domain" description="Endonuclease/exonuclease/phosphatase" evidence="3">
    <location>
        <begin position="344"/>
        <end position="614"/>
    </location>
</feature>
<keyword evidence="5" id="KW-1185">Reference proteome</keyword>
<dbReference type="EMBL" id="CP010537">
    <property type="protein sequence ID" value="AJG23039.1"/>
    <property type="molecule type" value="Genomic_DNA"/>
</dbReference>
<dbReference type="CDD" id="cd10283">
    <property type="entry name" value="MnuA_DNase1-like"/>
    <property type="match status" value="1"/>
</dbReference>
<dbReference type="NCBIfam" id="NF033681">
    <property type="entry name" value="ExeM_NucH_DNase"/>
    <property type="match status" value="1"/>
</dbReference>
<dbReference type="KEGG" id="cbw:RR42_s1451"/>
<organism evidence="4 5">
    <name type="scientific">Cupriavidus basilensis</name>
    <dbReference type="NCBI Taxonomy" id="68895"/>
    <lineage>
        <taxon>Bacteria</taxon>
        <taxon>Pseudomonadati</taxon>
        <taxon>Pseudomonadota</taxon>
        <taxon>Betaproteobacteria</taxon>
        <taxon>Burkholderiales</taxon>
        <taxon>Burkholderiaceae</taxon>
        <taxon>Cupriavidus</taxon>
    </lineage>
</organism>
<keyword evidence="2" id="KW-0732">Signal</keyword>
<evidence type="ECO:0000259" key="3">
    <source>
        <dbReference type="Pfam" id="PF03372"/>
    </source>
</evidence>
<feature type="region of interest" description="Disordered" evidence="1">
    <location>
        <begin position="630"/>
        <end position="664"/>
    </location>
</feature>
<sequence>MRLFLPKPFLHGCLPRILPRCLPPWLALLCFTLPAHADAGYRDQARALLPPPTAQCGAPATPIANLRDESEGTPSIGRRVALEAVVTADYSGADGLSGFFVQQADAQRQRRPGVSEGMFVHAPRAAARAGDLVRVLGTVEERAGQMRLRLSGPATVCAGGQAVTPETITLPTPHTGSLAAYEGMLVRLPQTLTVSETFELGRYGSVVLSLGRPPLPTNVALPGEAAAAQAAANALNRLVLDDGYSRQNPPRVIHPAPGLSASNTLRSGDTVANVQGVLEWRANAWRIQPLPGAPLPAFQPANPRTGAPARAAHTDLRVAAFNVENYFNGDGRGAGFDDPGNRGAKTAAEFARQEAKILSALQGLNADVIGLMEIENNGHGELSAIHRLAGKLGPDWRFIHPGREQLGGDVIKVALVYNASKVEPVGTPATLALGARTRQPLAATFRLPGQPAKLTVVVNHFKSKRCKDARGVNADQRDGQSCWNPTRVAAASRIADWLATSPTGVQDDGKLVIGDLNSYAQEDPIRLLAERGYADMIARFAEAGTPSYSYVFGGEAGYIDHALADAGAASRTLAARHWHINADEPISLAYALAHKSEAQQQSFYAPDAYRSSDHDPLVVDLAMRGDGVATGGSAGSAGTAGTDGSAESTSTHNGAGGGTGANASKESIEKAQAGAGATDPWLLWALAGATALTAWHWFVRRVLPRWLA</sequence>
<gene>
    <name evidence="4" type="ORF">RR42_s1451</name>
</gene>
<dbReference type="InterPro" id="IPR036691">
    <property type="entry name" value="Endo/exonu/phosph_ase_sf"/>
</dbReference>
<dbReference type="RefSeq" id="WP_173430732.1">
    <property type="nucleotide sequence ID" value="NZ_CP010537.1"/>
</dbReference>
<dbReference type="Proteomes" id="UP000031843">
    <property type="component" value="Chromosome secondary"/>
</dbReference>
<dbReference type="PANTHER" id="PTHR42834:SF1">
    <property type="entry name" value="ENDONUCLEASE_EXONUCLEASE_PHOSPHATASE FAMILY PROTEIN (AFU_ORTHOLOGUE AFUA_3G09210)"/>
    <property type="match status" value="1"/>
</dbReference>
<evidence type="ECO:0000313" key="4">
    <source>
        <dbReference type="EMBL" id="AJG23039.1"/>
    </source>
</evidence>
<protein>
    <submittedName>
        <fullName evidence="4">Nuclease</fullName>
    </submittedName>
</protein>
<dbReference type="InterPro" id="IPR005135">
    <property type="entry name" value="Endo/exonuclease/phosphatase"/>
</dbReference>